<feature type="compositionally biased region" description="Low complexity" evidence="4">
    <location>
        <begin position="380"/>
        <end position="390"/>
    </location>
</feature>
<protein>
    <recommendedName>
        <fullName evidence="5">LysM domain-containing protein</fullName>
    </recommendedName>
</protein>
<dbReference type="PANTHER" id="PTHR34997">
    <property type="entry name" value="AM15"/>
    <property type="match status" value="1"/>
</dbReference>
<evidence type="ECO:0000313" key="7">
    <source>
        <dbReference type="Proteomes" id="UP001149165"/>
    </source>
</evidence>
<evidence type="ECO:0000259" key="5">
    <source>
        <dbReference type="PROSITE" id="PS51782"/>
    </source>
</evidence>
<reference evidence="6" key="2">
    <citation type="journal article" date="2023" name="IMA Fungus">
        <title>Comparative genomic study of the Penicillium genus elucidates a diverse pangenome and 15 lateral gene transfer events.</title>
        <authorList>
            <person name="Petersen C."/>
            <person name="Sorensen T."/>
            <person name="Nielsen M.R."/>
            <person name="Sondergaard T.E."/>
            <person name="Sorensen J.L."/>
            <person name="Fitzpatrick D.A."/>
            <person name="Frisvad J.C."/>
            <person name="Nielsen K.L."/>
        </authorList>
    </citation>
    <scope>NUCLEOTIDE SEQUENCE</scope>
    <source>
        <strain evidence="6">IBT 30069</strain>
    </source>
</reference>
<dbReference type="Pfam" id="PF01476">
    <property type="entry name" value="LysM"/>
    <property type="match status" value="3"/>
</dbReference>
<keyword evidence="7" id="KW-1185">Reference proteome</keyword>
<reference evidence="6" key="1">
    <citation type="submission" date="2022-11" db="EMBL/GenBank/DDBJ databases">
        <authorList>
            <person name="Petersen C."/>
        </authorList>
    </citation>
    <scope>NUCLEOTIDE SEQUENCE</scope>
    <source>
        <strain evidence="6">IBT 30069</strain>
    </source>
</reference>
<dbReference type="SMART" id="SM00257">
    <property type="entry name" value="LysM"/>
    <property type="match status" value="4"/>
</dbReference>
<feature type="region of interest" description="Disordered" evidence="4">
    <location>
        <begin position="380"/>
        <end position="401"/>
    </location>
</feature>
<evidence type="ECO:0000256" key="1">
    <source>
        <dbReference type="ARBA" id="ARBA00022669"/>
    </source>
</evidence>
<dbReference type="InterPro" id="IPR018392">
    <property type="entry name" value="LysM"/>
</dbReference>
<dbReference type="SUPFAM" id="SSF54106">
    <property type="entry name" value="LysM domain"/>
    <property type="match status" value="3"/>
</dbReference>
<dbReference type="InterPro" id="IPR052210">
    <property type="entry name" value="LysM1-like"/>
</dbReference>
<name>A0A9W9K8Q5_9EURO</name>
<dbReference type="Proteomes" id="UP001149165">
    <property type="component" value="Unassembled WGS sequence"/>
</dbReference>
<proteinExistence type="predicted"/>
<comment type="caution">
    <text evidence="6">The sequence shown here is derived from an EMBL/GenBank/DDBJ whole genome shotgun (WGS) entry which is preliminary data.</text>
</comment>
<dbReference type="OrthoDB" id="5985073at2759"/>
<sequence>MKSIQLDINQPIPNYENSPDDFNELKESCGIPTTSYPVNPTSTGTPPPATSSCVSSHTAAAGDTMNSIAKSLSVSTDRLLTYNGFPLSFNDTLVAGEKLCLDQVSKCLIHQVAETDTCASLKRLAGTTVDELMLQSWNPTIGTSCANIKTMVGKYLCIGPPGQDGQFTPVVPTTTPPSITTPTETYTWGTAPDTVTSTVNITSTWLFPTDPSLIPTETPTLPTGDNSAAIEERLKWCPFNNELNDTIWDAGLGEEEYHLHSWDLDDECMLESWEPYCTPALETPVLPSPTDIPSSCLPTVTKIIPEGWVDPPGPTESGVNDDCNKWHLLQNMDTCKSISVKYKITEAQLKEYNPSINAQCGNIRAGFAICVRVWEDNTTTLTPSPTTTSGPPGPTGTGTSPTCKKWHLMIDGDSCDSIATKYGILVSRFRQLNRNVDASCDNLVKGNAYCVG</sequence>
<dbReference type="Gene3D" id="3.10.350.10">
    <property type="entry name" value="LysM domain"/>
    <property type="match status" value="4"/>
</dbReference>
<dbReference type="InterPro" id="IPR036779">
    <property type="entry name" value="LysM_dom_sf"/>
</dbReference>
<keyword evidence="2" id="KW-0732">Signal</keyword>
<feature type="domain" description="LysM" evidence="5">
    <location>
        <begin position="55"/>
        <end position="101"/>
    </location>
</feature>
<evidence type="ECO:0000256" key="2">
    <source>
        <dbReference type="ARBA" id="ARBA00022729"/>
    </source>
</evidence>
<keyword evidence="1" id="KW-0147">Chitin-binding</keyword>
<feature type="domain" description="LysM" evidence="5">
    <location>
        <begin position="405"/>
        <end position="451"/>
    </location>
</feature>
<dbReference type="GO" id="GO:0008061">
    <property type="term" value="F:chitin binding"/>
    <property type="evidence" value="ECO:0007669"/>
    <property type="project" value="UniProtKB-KW"/>
</dbReference>
<keyword evidence="3" id="KW-0843">Virulence</keyword>
<organism evidence="6 7">
    <name type="scientific">Penicillium angulare</name>
    <dbReference type="NCBI Taxonomy" id="116970"/>
    <lineage>
        <taxon>Eukaryota</taxon>
        <taxon>Fungi</taxon>
        <taxon>Dikarya</taxon>
        <taxon>Ascomycota</taxon>
        <taxon>Pezizomycotina</taxon>
        <taxon>Eurotiomycetes</taxon>
        <taxon>Eurotiomycetidae</taxon>
        <taxon>Eurotiales</taxon>
        <taxon>Aspergillaceae</taxon>
        <taxon>Penicillium</taxon>
    </lineage>
</organism>
<evidence type="ECO:0000256" key="4">
    <source>
        <dbReference type="SAM" id="MobiDB-lite"/>
    </source>
</evidence>
<dbReference type="AlphaFoldDB" id="A0A9W9K8Q5"/>
<dbReference type="CDD" id="cd00118">
    <property type="entry name" value="LysM"/>
    <property type="match status" value="4"/>
</dbReference>
<dbReference type="PROSITE" id="PS51782">
    <property type="entry name" value="LYSM"/>
    <property type="match status" value="3"/>
</dbReference>
<feature type="domain" description="LysM" evidence="5">
    <location>
        <begin position="325"/>
        <end position="371"/>
    </location>
</feature>
<evidence type="ECO:0000256" key="3">
    <source>
        <dbReference type="ARBA" id="ARBA00023026"/>
    </source>
</evidence>
<dbReference type="EMBL" id="JAPQKH010000005">
    <property type="protein sequence ID" value="KAJ5096661.1"/>
    <property type="molecule type" value="Genomic_DNA"/>
</dbReference>
<gene>
    <name evidence="6" type="ORF">N7456_007382</name>
</gene>
<evidence type="ECO:0000313" key="6">
    <source>
        <dbReference type="EMBL" id="KAJ5096661.1"/>
    </source>
</evidence>
<accession>A0A9W9K8Q5</accession>
<dbReference type="PANTHER" id="PTHR34997:SF2">
    <property type="entry name" value="LYSM DOMAIN-CONTAINING PROTEIN-RELATED"/>
    <property type="match status" value="1"/>
</dbReference>